<proteinExistence type="predicted"/>
<dbReference type="SMART" id="SM00091">
    <property type="entry name" value="PAS"/>
    <property type="match status" value="8"/>
</dbReference>
<dbReference type="SMART" id="SM00388">
    <property type="entry name" value="HisKA"/>
    <property type="match status" value="1"/>
</dbReference>
<dbReference type="Proteomes" id="UP000008720">
    <property type="component" value="Chromosome"/>
</dbReference>
<dbReference type="InterPro" id="IPR036890">
    <property type="entry name" value="HATPase_C_sf"/>
</dbReference>
<dbReference type="InterPro" id="IPR003661">
    <property type="entry name" value="HisK_dim/P_dom"/>
</dbReference>
<evidence type="ECO:0000259" key="7">
    <source>
        <dbReference type="PROSITE" id="PS50112"/>
    </source>
</evidence>
<feature type="domain" description="PAS" evidence="7">
    <location>
        <begin position="508"/>
        <end position="578"/>
    </location>
</feature>
<dbReference type="InterPro" id="IPR003594">
    <property type="entry name" value="HATPase_dom"/>
</dbReference>
<dbReference type="GO" id="GO:0000155">
    <property type="term" value="F:phosphorelay sensor kinase activity"/>
    <property type="evidence" value="ECO:0007669"/>
    <property type="project" value="InterPro"/>
</dbReference>
<dbReference type="EMBL" id="CP002349">
    <property type="protein sequence ID" value="ADR22253.1"/>
    <property type="molecule type" value="Genomic_DNA"/>
</dbReference>
<dbReference type="PANTHER" id="PTHR43304">
    <property type="entry name" value="PHYTOCHROME-LIKE PROTEIN CPH1"/>
    <property type="match status" value="1"/>
</dbReference>
<feature type="domain" description="PAC" evidence="8">
    <location>
        <begin position="91"/>
        <end position="143"/>
    </location>
</feature>
<evidence type="ECO:0000256" key="5">
    <source>
        <dbReference type="ARBA" id="ARBA00022777"/>
    </source>
</evidence>
<dbReference type="InterPro" id="IPR000700">
    <property type="entry name" value="PAS-assoc_C"/>
</dbReference>
<dbReference type="InterPro" id="IPR052162">
    <property type="entry name" value="Sensor_kinase/Photoreceptor"/>
</dbReference>
<dbReference type="SUPFAM" id="SSF55781">
    <property type="entry name" value="GAF domain-like"/>
    <property type="match status" value="2"/>
</dbReference>
<feature type="domain" description="PAS" evidence="7">
    <location>
        <begin position="386"/>
        <end position="456"/>
    </location>
</feature>
<dbReference type="Pfam" id="PF13185">
    <property type="entry name" value="GAF_2"/>
    <property type="match status" value="1"/>
</dbReference>
<keyword evidence="4" id="KW-0808">Transferase</keyword>
<dbReference type="PROSITE" id="PS50112">
    <property type="entry name" value="PAS"/>
    <property type="match status" value="6"/>
</dbReference>
<evidence type="ECO:0000313" key="9">
    <source>
        <dbReference type="EMBL" id="ADR22253.1"/>
    </source>
</evidence>
<dbReference type="InterPro" id="IPR029016">
    <property type="entry name" value="GAF-like_dom_sf"/>
</dbReference>
<dbReference type="Pfam" id="PF08447">
    <property type="entry name" value="PAS_3"/>
    <property type="match status" value="8"/>
</dbReference>
<feature type="domain" description="PAC" evidence="8">
    <location>
        <begin position="331"/>
        <end position="385"/>
    </location>
</feature>
<feature type="domain" description="PAS" evidence="7">
    <location>
        <begin position="144"/>
        <end position="214"/>
    </location>
</feature>
<evidence type="ECO:0000313" key="10">
    <source>
        <dbReference type="Proteomes" id="UP000008720"/>
    </source>
</evidence>
<name>E4TKV0_MARTH</name>
<dbReference type="Gene3D" id="3.30.565.10">
    <property type="entry name" value="Histidine kinase-like ATPase, C-terminal domain"/>
    <property type="match status" value="1"/>
</dbReference>
<evidence type="ECO:0000256" key="1">
    <source>
        <dbReference type="ARBA" id="ARBA00000085"/>
    </source>
</evidence>
<feature type="domain" description="PAS" evidence="7">
    <location>
        <begin position="16"/>
        <end position="88"/>
    </location>
</feature>
<accession>E4TKV0</accession>
<dbReference type="eggNOG" id="COG2202">
    <property type="taxonomic scope" value="Bacteria"/>
</dbReference>
<feature type="domain" description="Histidine kinase" evidence="6">
    <location>
        <begin position="1610"/>
        <end position="1822"/>
    </location>
</feature>
<dbReference type="HOGENOM" id="CLU_237579_0_0_10"/>
<comment type="catalytic activity">
    <reaction evidence="1">
        <text>ATP + protein L-histidine = ADP + protein N-phospho-L-histidine.</text>
        <dbReference type="EC" id="2.7.13.3"/>
    </reaction>
</comment>
<dbReference type="InterPro" id="IPR013655">
    <property type="entry name" value="PAS_fold_3"/>
</dbReference>
<feature type="domain" description="PAS" evidence="7">
    <location>
        <begin position="928"/>
        <end position="1000"/>
    </location>
</feature>
<dbReference type="GO" id="GO:0006355">
    <property type="term" value="P:regulation of DNA-templated transcription"/>
    <property type="evidence" value="ECO:0007669"/>
    <property type="project" value="InterPro"/>
</dbReference>
<dbReference type="STRING" id="643867.Ftrac_2274"/>
<dbReference type="EC" id="2.7.13.3" evidence="2"/>
<dbReference type="InterPro" id="IPR013767">
    <property type="entry name" value="PAS_fold"/>
</dbReference>
<keyword evidence="3" id="KW-0597">Phosphoprotein</keyword>
<dbReference type="Gene3D" id="3.30.450.20">
    <property type="entry name" value="PAS domain"/>
    <property type="match status" value="10"/>
</dbReference>
<evidence type="ECO:0000256" key="3">
    <source>
        <dbReference type="ARBA" id="ARBA00022553"/>
    </source>
</evidence>
<dbReference type="NCBIfam" id="TIGR00229">
    <property type="entry name" value="sensory_box"/>
    <property type="match status" value="6"/>
</dbReference>
<dbReference type="PANTHER" id="PTHR43304:SF1">
    <property type="entry name" value="PAC DOMAIN-CONTAINING PROTEIN"/>
    <property type="match status" value="1"/>
</dbReference>
<dbReference type="eggNOG" id="COG4251">
    <property type="taxonomic scope" value="Bacteria"/>
</dbReference>
<dbReference type="Pfam" id="PF00512">
    <property type="entry name" value="HisKA"/>
    <property type="match status" value="1"/>
</dbReference>
<evidence type="ECO:0000259" key="6">
    <source>
        <dbReference type="PROSITE" id="PS50109"/>
    </source>
</evidence>
<dbReference type="SUPFAM" id="SSF55874">
    <property type="entry name" value="ATPase domain of HSP90 chaperone/DNA topoisomerase II/histidine kinase"/>
    <property type="match status" value="1"/>
</dbReference>
<dbReference type="CDD" id="cd00130">
    <property type="entry name" value="PAS"/>
    <property type="match status" value="6"/>
</dbReference>
<dbReference type="SUPFAM" id="SSF47384">
    <property type="entry name" value="Homodimeric domain of signal transducing histidine kinase"/>
    <property type="match status" value="1"/>
</dbReference>
<dbReference type="InterPro" id="IPR036097">
    <property type="entry name" value="HisK_dim/P_sf"/>
</dbReference>
<dbReference type="InterPro" id="IPR004358">
    <property type="entry name" value="Sig_transdc_His_kin-like_C"/>
</dbReference>
<keyword evidence="5 9" id="KW-0418">Kinase</keyword>
<dbReference type="PROSITE" id="PS50113">
    <property type="entry name" value="PAC"/>
    <property type="match status" value="6"/>
</dbReference>
<dbReference type="PRINTS" id="PR00344">
    <property type="entry name" value="BCTRLSENSOR"/>
</dbReference>
<dbReference type="Gene3D" id="3.30.450.40">
    <property type="match status" value="2"/>
</dbReference>
<dbReference type="Pfam" id="PF01590">
    <property type="entry name" value="GAF"/>
    <property type="match status" value="1"/>
</dbReference>
<feature type="domain" description="PAC" evidence="8">
    <location>
        <begin position="1005"/>
        <end position="1057"/>
    </location>
</feature>
<dbReference type="InterPro" id="IPR000014">
    <property type="entry name" value="PAS"/>
</dbReference>
<gene>
    <name evidence="9" type="ordered locus">Ftrac_2274</name>
</gene>
<dbReference type="SMART" id="SM00387">
    <property type="entry name" value="HATPase_c"/>
    <property type="match status" value="1"/>
</dbReference>
<dbReference type="Gene3D" id="2.10.70.100">
    <property type="match status" value="1"/>
</dbReference>
<dbReference type="InterPro" id="IPR035965">
    <property type="entry name" value="PAS-like_dom_sf"/>
</dbReference>
<dbReference type="OrthoDB" id="9124519at2"/>
<evidence type="ECO:0000259" key="8">
    <source>
        <dbReference type="PROSITE" id="PS50113"/>
    </source>
</evidence>
<reference evidence="9 10" key="1">
    <citation type="journal article" date="2011" name="Stand. Genomic Sci.">
        <title>Complete genome sequence of Marivirga tractuosa type strain (H-43).</title>
        <authorList>
            <person name="Pagani I."/>
            <person name="Chertkov O."/>
            <person name="Lapidus A."/>
            <person name="Lucas S."/>
            <person name="Del Rio T.G."/>
            <person name="Tice H."/>
            <person name="Copeland A."/>
            <person name="Cheng J.F."/>
            <person name="Nolan M."/>
            <person name="Saunders E."/>
            <person name="Pitluck S."/>
            <person name="Held B."/>
            <person name="Goodwin L."/>
            <person name="Liolios K."/>
            <person name="Ovchinikova G."/>
            <person name="Ivanova N."/>
            <person name="Mavromatis K."/>
            <person name="Pati A."/>
            <person name="Chen A."/>
            <person name="Palaniappan K."/>
            <person name="Land M."/>
            <person name="Hauser L."/>
            <person name="Jeffries C.D."/>
            <person name="Detter J.C."/>
            <person name="Han C."/>
            <person name="Tapia R."/>
            <person name="Ngatchou-Djao O.D."/>
            <person name="Rohde M."/>
            <person name="Goker M."/>
            <person name="Spring S."/>
            <person name="Sikorski J."/>
            <person name="Woyke T."/>
            <person name="Bristow J."/>
            <person name="Eisen J.A."/>
            <person name="Markowitz V."/>
            <person name="Hugenholtz P."/>
            <person name="Klenk H.P."/>
            <person name="Kyrpides N.C."/>
        </authorList>
    </citation>
    <scope>NUCLEOTIDE SEQUENCE [LARGE SCALE GENOMIC DNA]</scope>
    <source>
        <strain evidence="10">ATCC 23168 / DSM 4126 / NBRC 15989 / NCIMB 1408 / VKM B-1430 / H-43</strain>
    </source>
</reference>
<dbReference type="SMART" id="SM00065">
    <property type="entry name" value="GAF"/>
    <property type="match status" value="2"/>
</dbReference>
<dbReference type="SUPFAM" id="SSF55785">
    <property type="entry name" value="PYP-like sensor domain (PAS domain)"/>
    <property type="match status" value="9"/>
</dbReference>
<protein>
    <recommendedName>
        <fullName evidence="2">histidine kinase</fullName>
        <ecNumber evidence="2">2.7.13.3</ecNumber>
    </recommendedName>
</protein>
<dbReference type="FunFam" id="3.30.565.10:FF:000006">
    <property type="entry name" value="Sensor histidine kinase WalK"/>
    <property type="match status" value="1"/>
</dbReference>
<dbReference type="SMART" id="SM00086">
    <property type="entry name" value="PAC"/>
    <property type="match status" value="10"/>
</dbReference>
<dbReference type="eggNOG" id="COG2203">
    <property type="taxonomic scope" value="Bacteria"/>
</dbReference>
<dbReference type="Pfam" id="PF13596">
    <property type="entry name" value="PAS_10"/>
    <property type="match status" value="1"/>
</dbReference>
<dbReference type="Pfam" id="PF02518">
    <property type="entry name" value="HATPase_c"/>
    <property type="match status" value="1"/>
</dbReference>
<dbReference type="PROSITE" id="PS50109">
    <property type="entry name" value="HIS_KIN"/>
    <property type="match status" value="1"/>
</dbReference>
<dbReference type="InterPro" id="IPR001610">
    <property type="entry name" value="PAC"/>
</dbReference>
<dbReference type="InterPro" id="IPR005467">
    <property type="entry name" value="His_kinase_dom"/>
</dbReference>
<dbReference type="RefSeq" id="WP_013454396.1">
    <property type="nucleotide sequence ID" value="NC_014759.1"/>
</dbReference>
<dbReference type="Gene3D" id="1.10.287.130">
    <property type="match status" value="1"/>
</dbReference>
<feature type="domain" description="PAS" evidence="7">
    <location>
        <begin position="1218"/>
        <end position="1288"/>
    </location>
</feature>
<feature type="domain" description="PAC" evidence="8">
    <location>
        <begin position="581"/>
        <end position="632"/>
    </location>
</feature>
<dbReference type="InterPro" id="IPR003018">
    <property type="entry name" value="GAF"/>
</dbReference>
<evidence type="ECO:0000256" key="2">
    <source>
        <dbReference type="ARBA" id="ARBA00012438"/>
    </source>
</evidence>
<dbReference type="CDD" id="cd00082">
    <property type="entry name" value="HisKA"/>
    <property type="match status" value="1"/>
</dbReference>
<feature type="domain" description="PAC" evidence="8">
    <location>
        <begin position="1409"/>
        <end position="1460"/>
    </location>
</feature>
<dbReference type="KEGG" id="mtt:Ftrac_2274"/>
<evidence type="ECO:0000256" key="4">
    <source>
        <dbReference type="ARBA" id="ARBA00022679"/>
    </source>
</evidence>
<sequence>MANESSNSKKQQNFESNFLLAQVESLTKSGTWELDLVGNNLCWSDGVFRMLGYEPQEFEVSFEKGVEVIHPDDRERATVLLEDVLQNDQDYFIEKRLVTKPGNIIYVRSKANIFKDENGNPIKLIGVFQDISDFIESQHQIEEQNSLTSDIIQNLPSAFFLFNQKGQHLLWNNQLEEITGYSHNEIASLSPPDLYNGQEKDKVENHIKEVLEIGYTELEAWLTTKSNGEIPLYFTASTIQYKGERCIFGTGTDISKRLHLLHELELLISNTDEAFMYVDQELNVVSYNHQMKTHYDLLFNKKLKKGLKLTQLAKKDLQKELSSIIKQVWKKQQAKAILKVSIDGKKRYYELKFKPILSEDNKVNGIFITSLNVTESHIANSALKKSQQKLQQVLDSSLDTLCTIDEDGIFQMVSRSSEQLWGYKPEELEGKSFMDFVIAEDKDLTSKVAQEIKGGRQYRNFENRYRHKNGTIVPVVWSAYWEEEQNLMNCVARDATDKNTAEEQLKLSESRFKALVQEGGDLIGILDLEGNYKYVSPTSTTILGIEPDEFIGENAFDFIHPDDKEWVIKEFEKLQEEKNVQLAPFRFRNNKDEWRWLESSISNLLKEPSVQGIVANSRDVTERIEIERELKEGNERLKLVMKAGSESIWDYDPVKDELFLGEGYQKKYGFNSSGNLSNIKLHDSLIHPEDFKELKSSKLDALADPKITEWTGSYRFKKKDGDYARVEDRALILRDKKGIAIRAVGAIKDVSQQYLNDKLDEIEKELMEGSIKADKSIQELLHDYLVGIDSLFSGMKTSVSFIEKNRLKDFNSPNLPIEYLEQIENIPIGINQGSCGTAAYLKKQIIVKNILEDDRWDGYKDLAIKYKFKSCWSEPIFDTKGSVIATFAIYTDTVKEPEDLELNIFERGARLISLILQNFNYIKSIQESNERFKYINKATNNAIYDWNVKEDLFYWGNSLTRVFGHKINENKFSLRDWANWLHPDDRDEVLQNLDMFLANPEGSKWSYEYRFKDINEQYAYVEEVGYLIRDEKGQALRMIGALRDQTQYKQDQIRQELHYELSQFFKKDESLSKVLKKSVKFLSQFGGFKAGEIWLLSHNQQELNLSTFYAKSGDKEIFYDENTVETFQFGEGLPGTVWKTLKNEVWNEIDESAIFIRHKLAKQAKLKSATAYPLFYQEEIIGVLVLFSDKKLKKYDRDVLFYNSLNQYLGAEIVRKQQEEELSLFFESAPEILAVASPHGNFVKVNPAFCNLLGYNEEELTNQPFTDFLHPSDLQGTIAEFNETVTGERHANNFINRYKTKDGHYKWISWFSSDPFGQEGLVFSYGRDVTEIIELQQTVDNATKLAKVGGWEVNQLTGEHYWSPMTKIIHEVSENFSPNLEEAINFYRPDFQGTVSNAVERAIKFGEEFDFEAVIITAKGNEKWVRAIGNVEMRDGECVRLYGSFQDINDRKMIELRLENISNNIPGVIFQYHLKPDGTDLLDFVSKGSEEIFGFTPEACMESTDKIWKLIEAGGDMLQMKKTIFKSAKHLSQWHAVWRYQHPDGNIYWHEGFGNPMKKPNGSVVWDSIIVDITEKRKAEEQIRIANLALEKHARDLEISNAELEQFAYVASHDLQEPLRMVSGFLTQLEKKYGDQLDDKAHQYIDFAVDGAKRMRQIILDLLDFSRIGKDEEDFVDVDLNDVVNEVCLLHRKQIEELNAEVLFDNLPTIQGHPSPMIQLFQNLISNGLKYNNPNIPPKILIRGRELKKEWKFSVKDNGIGIEEAYFDRIFNIFQRLHNKTAYSGTGMGLAIVKKIVENQKGKIWLESKVGKGTTFYFTIPK</sequence>
<organism evidence="9 10">
    <name type="scientific">Marivirga tractuosa (strain ATCC 23168 / DSM 4126 / NBRC 15989 / NCIMB 1408 / VKM B-1430 / H-43)</name>
    <name type="common">Microscilla tractuosa</name>
    <name type="synonym">Flexibacter tractuosus</name>
    <dbReference type="NCBI Taxonomy" id="643867"/>
    <lineage>
        <taxon>Bacteria</taxon>
        <taxon>Pseudomonadati</taxon>
        <taxon>Bacteroidota</taxon>
        <taxon>Cytophagia</taxon>
        <taxon>Cytophagales</taxon>
        <taxon>Marivirgaceae</taxon>
        <taxon>Marivirga</taxon>
    </lineage>
</organism>
<feature type="domain" description="PAC" evidence="8">
    <location>
        <begin position="1534"/>
        <end position="1585"/>
    </location>
</feature>
<keyword evidence="10" id="KW-1185">Reference proteome</keyword>
<dbReference type="Pfam" id="PF00989">
    <property type="entry name" value="PAS"/>
    <property type="match status" value="1"/>
</dbReference>